<dbReference type="Proteomes" id="UP000187209">
    <property type="component" value="Unassembled WGS sequence"/>
</dbReference>
<protein>
    <submittedName>
        <fullName evidence="2">Uncharacterized protein</fullName>
    </submittedName>
</protein>
<reference evidence="2 3" key="1">
    <citation type="submission" date="2016-11" db="EMBL/GenBank/DDBJ databases">
        <title>The macronuclear genome of Stentor coeruleus: a giant cell with tiny introns.</title>
        <authorList>
            <person name="Slabodnick M."/>
            <person name="Ruby J.G."/>
            <person name="Reiff S.B."/>
            <person name="Swart E.C."/>
            <person name="Gosai S."/>
            <person name="Prabakaran S."/>
            <person name="Witkowska E."/>
            <person name="Larue G.E."/>
            <person name="Fisher S."/>
            <person name="Freeman R.M."/>
            <person name="Gunawardena J."/>
            <person name="Chu W."/>
            <person name="Stover N.A."/>
            <person name="Gregory B.D."/>
            <person name="Nowacki M."/>
            <person name="Derisi J."/>
            <person name="Roy S.W."/>
            <person name="Marshall W.F."/>
            <person name="Sood P."/>
        </authorList>
    </citation>
    <scope>NUCLEOTIDE SEQUENCE [LARGE SCALE GENOMIC DNA]</scope>
    <source>
        <strain evidence="2">WM001</strain>
    </source>
</reference>
<comment type="caution">
    <text evidence="2">The sequence shown here is derived from an EMBL/GenBank/DDBJ whole genome shotgun (WGS) entry which is preliminary data.</text>
</comment>
<organism evidence="2 3">
    <name type="scientific">Stentor coeruleus</name>
    <dbReference type="NCBI Taxonomy" id="5963"/>
    <lineage>
        <taxon>Eukaryota</taxon>
        <taxon>Sar</taxon>
        <taxon>Alveolata</taxon>
        <taxon>Ciliophora</taxon>
        <taxon>Postciliodesmatophora</taxon>
        <taxon>Heterotrichea</taxon>
        <taxon>Heterotrichida</taxon>
        <taxon>Stentoridae</taxon>
        <taxon>Stentor</taxon>
    </lineage>
</organism>
<feature type="compositionally biased region" description="Basic and acidic residues" evidence="1">
    <location>
        <begin position="117"/>
        <end position="133"/>
    </location>
</feature>
<evidence type="ECO:0000313" key="2">
    <source>
        <dbReference type="EMBL" id="OMJ74186.1"/>
    </source>
</evidence>
<dbReference type="EMBL" id="MPUH01000768">
    <property type="protein sequence ID" value="OMJ74186.1"/>
    <property type="molecule type" value="Genomic_DNA"/>
</dbReference>
<evidence type="ECO:0000313" key="3">
    <source>
        <dbReference type="Proteomes" id="UP000187209"/>
    </source>
</evidence>
<gene>
    <name evidence="2" type="ORF">SteCoe_26939</name>
</gene>
<evidence type="ECO:0000256" key="1">
    <source>
        <dbReference type="SAM" id="MobiDB-lite"/>
    </source>
</evidence>
<feature type="region of interest" description="Disordered" evidence="1">
    <location>
        <begin position="117"/>
        <end position="154"/>
    </location>
</feature>
<dbReference type="AlphaFoldDB" id="A0A1R2BBQ9"/>
<name>A0A1R2BBQ9_9CILI</name>
<sequence>MKVIENGHILNIYSHVKNAKPTLGSLSKKPKKLDLISSLERGWNSRFFVTYSKDNKDFHKSQREYFDLNKRFDKYYRDKFEERDAIVRVVNNNKPNQIKNRKILGSSRTHTNILKKDARKSNRDSIEVVDSKGSKGSKGNKGKMQKKISIIEIG</sequence>
<proteinExistence type="predicted"/>
<keyword evidence="3" id="KW-1185">Reference proteome</keyword>
<accession>A0A1R2BBQ9</accession>